<protein>
    <recommendedName>
        <fullName evidence="2">Integrase SAM-like N-terminal domain-containing protein</fullName>
    </recommendedName>
</protein>
<dbReference type="Gene3D" id="1.10.150.130">
    <property type="match status" value="1"/>
</dbReference>
<dbReference type="InterPro" id="IPR004107">
    <property type="entry name" value="Integrase_SAM-like_N"/>
</dbReference>
<dbReference type="AlphaFoldDB" id="A0A1L3GEW5"/>
<dbReference type="GO" id="GO:0003677">
    <property type="term" value="F:DNA binding"/>
    <property type="evidence" value="ECO:0007669"/>
    <property type="project" value="UniProtKB-KW"/>
</dbReference>
<keyword evidence="1" id="KW-0238">DNA-binding</keyword>
<dbReference type="STRING" id="29542.A6070_13085"/>
<evidence type="ECO:0000313" key="3">
    <source>
        <dbReference type="EMBL" id="APG24369.1"/>
    </source>
</evidence>
<dbReference type="GO" id="GO:0015074">
    <property type="term" value="P:DNA integration"/>
    <property type="evidence" value="ECO:0007669"/>
    <property type="project" value="InterPro"/>
</dbReference>
<dbReference type="RefSeq" id="WP_072286208.1">
    <property type="nucleotide sequence ID" value="NZ_CP015455.1"/>
</dbReference>
<sequence>MTERVGSATKKCRLIFSINIFFHEVRHPAEMGEPEINAFLAHLAVKHNVGASTQNQALSALLFLYRYVIDREVGGLGAVIRARKPRRLPVVLTRDEVRTILGGLGGCRTIHAPAANSAVWLIFQLLFGP</sequence>
<accession>A0A1L3GEW5</accession>
<proteinExistence type="predicted"/>
<dbReference type="Pfam" id="PF13495">
    <property type="entry name" value="Phage_int_SAM_4"/>
    <property type="match status" value="1"/>
</dbReference>
<organism evidence="3 4">
    <name type="scientific">Syntrophotalea acetylenica</name>
    <name type="common">Pelobacter acetylenicus</name>
    <dbReference type="NCBI Taxonomy" id="29542"/>
    <lineage>
        <taxon>Bacteria</taxon>
        <taxon>Pseudomonadati</taxon>
        <taxon>Thermodesulfobacteriota</taxon>
        <taxon>Desulfuromonadia</taxon>
        <taxon>Desulfuromonadales</taxon>
        <taxon>Syntrophotaleaceae</taxon>
        <taxon>Syntrophotalea</taxon>
    </lineage>
</organism>
<evidence type="ECO:0000313" key="4">
    <source>
        <dbReference type="Proteomes" id="UP000182264"/>
    </source>
</evidence>
<feature type="domain" description="Integrase SAM-like N-terminal" evidence="2">
    <location>
        <begin position="20"/>
        <end position="73"/>
    </location>
</feature>
<dbReference type="InterPro" id="IPR010998">
    <property type="entry name" value="Integrase_recombinase_N"/>
</dbReference>
<keyword evidence="4" id="KW-1185">Reference proteome</keyword>
<evidence type="ECO:0000256" key="1">
    <source>
        <dbReference type="ARBA" id="ARBA00023125"/>
    </source>
</evidence>
<gene>
    <name evidence="3" type="ORF">A7E75_04450</name>
</gene>
<dbReference type="Proteomes" id="UP000182264">
    <property type="component" value="Chromosome"/>
</dbReference>
<dbReference type="EMBL" id="CP015518">
    <property type="protein sequence ID" value="APG24369.1"/>
    <property type="molecule type" value="Genomic_DNA"/>
</dbReference>
<name>A0A1L3GEW5_SYNAC</name>
<reference evidence="3 4" key="1">
    <citation type="journal article" date="2017" name="Genome Announc.">
        <title>Complete Genome Sequences of Two Acetylene-Fermenting Pelobacter acetylenicus Strains.</title>
        <authorList>
            <person name="Sutton J.M."/>
            <person name="Baesman S.M."/>
            <person name="Fierst J.L."/>
            <person name="Poret-Peterson A.T."/>
            <person name="Oremland R.S."/>
            <person name="Dunlap D.S."/>
            <person name="Akob D.M."/>
        </authorList>
    </citation>
    <scope>NUCLEOTIDE SEQUENCE [LARGE SCALE GENOMIC DNA]</scope>
    <source>
        <strain evidence="3 4">DSM 3247</strain>
    </source>
</reference>
<evidence type="ECO:0000259" key="2">
    <source>
        <dbReference type="Pfam" id="PF13495"/>
    </source>
</evidence>
<dbReference type="KEGG" id="pace:A6070_13085"/>